<protein>
    <recommendedName>
        <fullName evidence="3">Helicase/UvrB N-terminal domain-containing protein</fullName>
    </recommendedName>
</protein>
<dbReference type="EMBL" id="JANFYT010000237">
    <property type="protein sequence ID" value="MCQ4815861.1"/>
    <property type="molecule type" value="Genomic_DNA"/>
</dbReference>
<sequence>WFEELISSYEKWARFQIKWEEKRNSSIRLVEFPFSYREGQREVAAAVYRTILRKKKLFLQAPTGVGKT</sequence>
<dbReference type="RefSeq" id="WP_256182563.1">
    <property type="nucleotide sequence ID" value="NZ_JANFYT010000237.1"/>
</dbReference>
<feature type="non-terminal residue" evidence="1">
    <location>
        <position position="68"/>
    </location>
</feature>
<gene>
    <name evidence="1" type="ORF">NE630_15650</name>
</gene>
<evidence type="ECO:0000313" key="1">
    <source>
        <dbReference type="EMBL" id="MCQ4815861.1"/>
    </source>
</evidence>
<keyword evidence="2" id="KW-1185">Reference proteome</keyword>
<comment type="caution">
    <text evidence="1">The sequence shown here is derived from an EMBL/GenBank/DDBJ whole genome shotgun (WGS) entry which is preliminary data.</text>
</comment>
<proteinExistence type="predicted"/>
<dbReference type="Gene3D" id="3.40.50.300">
    <property type="entry name" value="P-loop containing nucleotide triphosphate hydrolases"/>
    <property type="match status" value="1"/>
</dbReference>
<name>A0AAW5K5B7_9BACT</name>
<dbReference type="InterPro" id="IPR027417">
    <property type="entry name" value="P-loop_NTPase"/>
</dbReference>
<reference evidence="1 2" key="1">
    <citation type="submission" date="2022-06" db="EMBL/GenBank/DDBJ databases">
        <title>Isolation of gut microbiota from human fecal samples.</title>
        <authorList>
            <person name="Pamer E.G."/>
            <person name="Barat B."/>
            <person name="Waligurski E."/>
            <person name="Medina S."/>
            <person name="Paddock L."/>
            <person name="Mostad J."/>
        </authorList>
    </citation>
    <scope>NUCLEOTIDE SEQUENCE [LARGE SCALE GENOMIC DNA]</scope>
    <source>
        <strain evidence="1 2">DFI.9.90</strain>
    </source>
</reference>
<organism evidence="1 2">
    <name type="scientific">Cloacibacillus evryensis</name>
    <dbReference type="NCBI Taxonomy" id="508460"/>
    <lineage>
        <taxon>Bacteria</taxon>
        <taxon>Thermotogati</taxon>
        <taxon>Synergistota</taxon>
        <taxon>Synergistia</taxon>
        <taxon>Synergistales</taxon>
        <taxon>Synergistaceae</taxon>
        <taxon>Cloacibacillus</taxon>
    </lineage>
</organism>
<accession>A0AAW5K5B7</accession>
<dbReference type="Proteomes" id="UP001205919">
    <property type="component" value="Unassembled WGS sequence"/>
</dbReference>
<dbReference type="SUPFAM" id="SSF52540">
    <property type="entry name" value="P-loop containing nucleoside triphosphate hydrolases"/>
    <property type="match status" value="1"/>
</dbReference>
<evidence type="ECO:0008006" key="3">
    <source>
        <dbReference type="Google" id="ProtNLM"/>
    </source>
</evidence>
<dbReference type="AlphaFoldDB" id="A0AAW5K5B7"/>
<evidence type="ECO:0000313" key="2">
    <source>
        <dbReference type="Proteomes" id="UP001205919"/>
    </source>
</evidence>
<feature type="non-terminal residue" evidence="1">
    <location>
        <position position="1"/>
    </location>
</feature>